<dbReference type="EMBL" id="CP021780">
    <property type="protein sequence ID" value="ASA24732.1"/>
    <property type="molecule type" value="Genomic_DNA"/>
</dbReference>
<evidence type="ECO:0008006" key="4">
    <source>
        <dbReference type="Google" id="ProtNLM"/>
    </source>
</evidence>
<keyword evidence="1" id="KW-1133">Transmembrane helix</keyword>
<keyword evidence="3" id="KW-1185">Reference proteome</keyword>
<evidence type="ECO:0000313" key="3">
    <source>
        <dbReference type="Proteomes" id="UP000249890"/>
    </source>
</evidence>
<organism evidence="2 3">
    <name type="scientific">Paenibacillus donghaensis</name>
    <dbReference type="NCBI Taxonomy" id="414771"/>
    <lineage>
        <taxon>Bacteria</taxon>
        <taxon>Bacillati</taxon>
        <taxon>Bacillota</taxon>
        <taxon>Bacilli</taxon>
        <taxon>Bacillales</taxon>
        <taxon>Paenibacillaceae</taxon>
        <taxon>Paenibacillus</taxon>
    </lineage>
</organism>
<sequence length="526" mass="56915">MSKAGFKTAGRQPRRFSRHPLAAGWAGCSLVFALAAFVLGMAEEAGLPGRRGTGKPLSRWIGKMLLGILAATAFAGIFNVADAVPSTYIWFAFTSVGLLLLTFTGPVQLLLVVLLSLSITCSVTGVFLQRLLGWICRQAVFSAGLLASGLAAMKPESGGSGRYWLLLEPDRATDTEPGANQAATWTYGGVDSYRKEFTAASSLPTPAVDGSDLLAAWSPARRAFFGFGPTQLPLNGRVWMPEGEGPFPLVLAVHGNHPATEASDRGLAYLGQLLAARGYICASIDQNFLNTLPNDELYTLEQLKREIGLRGRLILEHLGLWQHWNESEEHRLCGTIDLSRIALIGHGRGSAAVIAAALQNYVSRKAAHEAATCFEIASVVSLAGTDADWRQEGTALEEADFSFLALQGSEDMEVSPLWVERQYRRIGSSAEHAGCKALINIQGADHSSFNTVWGRPDGQRRLAAKRLLSPARQQQAAAVFISAFLDATLRGEDSARRVFRDSGKTRQRLPGFRYSCRSEGFTETNN</sequence>
<dbReference type="AlphaFoldDB" id="A0A2Z2KSV6"/>
<dbReference type="OrthoDB" id="9808543at2"/>
<accession>A0A2Z2KSV6</accession>
<dbReference type="Proteomes" id="UP000249890">
    <property type="component" value="Chromosome"/>
</dbReference>
<reference evidence="2 3" key="1">
    <citation type="submission" date="2017-06" db="EMBL/GenBank/DDBJ databases">
        <title>Complete genome sequence of Paenibacillus donghaensis KCTC 13049T isolated from East Sea sediment, South Korea.</title>
        <authorList>
            <person name="Jung B.K."/>
            <person name="Hong S.-J."/>
            <person name="Shin J.-H."/>
        </authorList>
    </citation>
    <scope>NUCLEOTIDE SEQUENCE [LARGE SCALE GENOMIC DNA]</scope>
    <source>
        <strain evidence="2 3">KCTC 13049</strain>
    </source>
</reference>
<proteinExistence type="predicted"/>
<feature type="transmembrane region" description="Helical" evidence="1">
    <location>
        <begin position="21"/>
        <end position="40"/>
    </location>
</feature>
<keyword evidence="1" id="KW-0472">Membrane</keyword>
<feature type="transmembrane region" description="Helical" evidence="1">
    <location>
        <begin position="87"/>
        <end position="103"/>
    </location>
</feature>
<feature type="transmembrane region" description="Helical" evidence="1">
    <location>
        <begin position="60"/>
        <end position="80"/>
    </location>
</feature>
<dbReference type="RefSeq" id="WP_087918700.1">
    <property type="nucleotide sequence ID" value="NZ_CP021780.1"/>
</dbReference>
<evidence type="ECO:0000313" key="2">
    <source>
        <dbReference type="EMBL" id="ASA24732.1"/>
    </source>
</evidence>
<dbReference type="SUPFAM" id="SSF53474">
    <property type="entry name" value="alpha/beta-Hydrolases"/>
    <property type="match status" value="1"/>
</dbReference>
<dbReference type="Gene3D" id="3.40.50.1820">
    <property type="entry name" value="alpha/beta hydrolase"/>
    <property type="match status" value="1"/>
</dbReference>
<dbReference type="InterPro" id="IPR029058">
    <property type="entry name" value="AB_hydrolase_fold"/>
</dbReference>
<dbReference type="KEGG" id="pdh:B9T62_30630"/>
<protein>
    <recommendedName>
        <fullName evidence="4">Alpha/beta hydrolase</fullName>
    </recommendedName>
</protein>
<gene>
    <name evidence="2" type="ORF">B9T62_30630</name>
</gene>
<evidence type="ECO:0000256" key="1">
    <source>
        <dbReference type="SAM" id="Phobius"/>
    </source>
</evidence>
<name>A0A2Z2KSV6_9BACL</name>
<keyword evidence="1" id="KW-0812">Transmembrane</keyword>